<dbReference type="NCBIfam" id="TIGR02532">
    <property type="entry name" value="IV_pilin_GFxxxE"/>
    <property type="match status" value="1"/>
</dbReference>
<dbReference type="RefSeq" id="WP_099860022.1">
    <property type="nucleotide sequence ID" value="NZ_PEOG01000008.1"/>
</dbReference>
<evidence type="ECO:0000259" key="10">
    <source>
        <dbReference type="Pfam" id="PF02501"/>
    </source>
</evidence>
<accession>A0A2G9CDX2</accession>
<organism evidence="11 12">
    <name type="scientific">Roseateles chitinivorans</name>
    <dbReference type="NCBI Taxonomy" id="2917965"/>
    <lineage>
        <taxon>Bacteria</taxon>
        <taxon>Pseudomonadati</taxon>
        <taxon>Pseudomonadota</taxon>
        <taxon>Betaproteobacteria</taxon>
        <taxon>Burkholderiales</taxon>
        <taxon>Sphaerotilaceae</taxon>
        <taxon>Roseateles</taxon>
    </lineage>
</organism>
<dbReference type="OrthoDB" id="5296572at2"/>
<dbReference type="NCBIfam" id="TIGR01707">
    <property type="entry name" value="gspI"/>
    <property type="match status" value="1"/>
</dbReference>
<dbReference type="PANTHER" id="PTHR38779:SF2">
    <property type="entry name" value="TYPE II SECRETION SYSTEM PROTEIN I-RELATED"/>
    <property type="match status" value="1"/>
</dbReference>
<dbReference type="Pfam" id="PF02501">
    <property type="entry name" value="T2SSI"/>
    <property type="match status" value="1"/>
</dbReference>
<evidence type="ECO:0000313" key="11">
    <source>
        <dbReference type="EMBL" id="PIM54640.1"/>
    </source>
</evidence>
<sequence length="138" mass="14807">MSGTPRPGRHGLLAPVPGRASRAAGFTLIEVLVALTIVALCLAAGLRAAGAMTSNSDRLAINSLAQWCAENELTEMRLTKTFPGVGDNSASCTQMGRDFNVRLAIRSTPNPNFRRVEAQVFDDRDRPLLTLTTIVGRN</sequence>
<keyword evidence="6 9" id="KW-0812">Transmembrane</keyword>
<keyword evidence="4 9" id="KW-0488">Methylation</keyword>
<dbReference type="InterPro" id="IPR012902">
    <property type="entry name" value="N_methyl_site"/>
</dbReference>
<proteinExistence type="inferred from homology"/>
<keyword evidence="3" id="KW-1003">Cell membrane</keyword>
<dbReference type="EMBL" id="PEOG01000008">
    <property type="protein sequence ID" value="PIM54640.1"/>
    <property type="molecule type" value="Genomic_DNA"/>
</dbReference>
<comment type="caution">
    <text evidence="11">The sequence shown here is derived from an EMBL/GenBank/DDBJ whole genome shotgun (WGS) entry which is preliminary data.</text>
</comment>
<feature type="transmembrane region" description="Helical" evidence="9">
    <location>
        <begin position="23"/>
        <end position="46"/>
    </location>
</feature>
<dbReference type="SUPFAM" id="SSF54523">
    <property type="entry name" value="Pili subunits"/>
    <property type="match status" value="1"/>
</dbReference>
<evidence type="ECO:0000256" key="8">
    <source>
        <dbReference type="ARBA" id="ARBA00023136"/>
    </source>
</evidence>
<evidence type="ECO:0000256" key="5">
    <source>
        <dbReference type="ARBA" id="ARBA00022519"/>
    </source>
</evidence>
<evidence type="ECO:0000256" key="3">
    <source>
        <dbReference type="ARBA" id="ARBA00022475"/>
    </source>
</evidence>
<dbReference type="Pfam" id="PF07963">
    <property type="entry name" value="N_methyl"/>
    <property type="match status" value="1"/>
</dbReference>
<protein>
    <recommendedName>
        <fullName evidence="9">Type II secretion system protein I</fullName>
        <shortName evidence="9">T2SS minor pseudopilin I</shortName>
    </recommendedName>
</protein>
<dbReference type="GO" id="GO:0015628">
    <property type="term" value="P:protein secretion by the type II secretion system"/>
    <property type="evidence" value="ECO:0007669"/>
    <property type="project" value="UniProtKB-UniRule"/>
</dbReference>
<dbReference type="AlphaFoldDB" id="A0A2G9CDX2"/>
<evidence type="ECO:0000256" key="4">
    <source>
        <dbReference type="ARBA" id="ARBA00022481"/>
    </source>
</evidence>
<evidence type="ECO:0000313" key="12">
    <source>
        <dbReference type="Proteomes" id="UP000231501"/>
    </source>
</evidence>
<dbReference type="GO" id="GO:0015627">
    <property type="term" value="C:type II protein secretion system complex"/>
    <property type="evidence" value="ECO:0007669"/>
    <property type="project" value="UniProtKB-UniRule"/>
</dbReference>
<name>A0A2G9CDX2_9BURK</name>
<evidence type="ECO:0000256" key="7">
    <source>
        <dbReference type="ARBA" id="ARBA00022989"/>
    </source>
</evidence>
<evidence type="ECO:0000256" key="2">
    <source>
        <dbReference type="ARBA" id="ARBA00008358"/>
    </source>
</evidence>
<dbReference type="GO" id="GO:0005886">
    <property type="term" value="C:plasma membrane"/>
    <property type="evidence" value="ECO:0007669"/>
    <property type="project" value="UniProtKB-SubCell"/>
</dbReference>
<comment type="function">
    <text evidence="9">Component of the type II secretion system required for the energy-dependent secretion of extracellular factors such as proteases and toxins from the periplasm.</text>
</comment>
<feature type="domain" description="Type II secretion system protein GspI C-terminal" evidence="10">
    <location>
        <begin position="63"/>
        <end position="135"/>
    </location>
</feature>
<evidence type="ECO:0000256" key="6">
    <source>
        <dbReference type="ARBA" id="ARBA00022692"/>
    </source>
</evidence>
<comment type="subcellular location">
    <subcellularLocation>
        <location evidence="1 9">Cell inner membrane</location>
        <topology evidence="1 9">Single-pass membrane protein</topology>
    </subcellularLocation>
</comment>
<dbReference type="InterPro" id="IPR045584">
    <property type="entry name" value="Pilin-like"/>
</dbReference>
<gene>
    <name evidence="11" type="primary">gspI</name>
    <name evidence="11" type="ORF">CS062_03185</name>
</gene>
<dbReference type="Gene3D" id="3.30.1300.30">
    <property type="entry name" value="GSPII I/J protein-like"/>
    <property type="match status" value="1"/>
</dbReference>
<keyword evidence="5 9" id="KW-0997">Cell inner membrane</keyword>
<reference evidence="11 12" key="1">
    <citation type="submission" date="2017-11" db="EMBL/GenBank/DDBJ databases">
        <title>Draft genome sequence of Mitsuaria sp. HWN-4.</title>
        <authorList>
            <person name="Gundlapally S.R."/>
        </authorList>
    </citation>
    <scope>NUCLEOTIDE SEQUENCE [LARGE SCALE GENOMIC DNA]</scope>
    <source>
        <strain evidence="11 12">HWN-4</strain>
    </source>
</reference>
<dbReference type="InterPro" id="IPR003413">
    <property type="entry name" value="T2SS_GspI_C"/>
</dbReference>
<comment type="similarity">
    <text evidence="2 9">Belongs to the GSP I family.</text>
</comment>
<dbReference type="InterPro" id="IPR010052">
    <property type="entry name" value="T2SS_protein-GspI"/>
</dbReference>
<evidence type="ECO:0000256" key="1">
    <source>
        <dbReference type="ARBA" id="ARBA00004377"/>
    </source>
</evidence>
<dbReference type="Proteomes" id="UP000231501">
    <property type="component" value="Unassembled WGS sequence"/>
</dbReference>
<keyword evidence="7 9" id="KW-1133">Transmembrane helix</keyword>
<comment type="PTM">
    <text evidence="9">Cleaved by prepilin peptidase.</text>
</comment>
<evidence type="ECO:0000256" key="9">
    <source>
        <dbReference type="RuleBase" id="RU368030"/>
    </source>
</evidence>
<keyword evidence="8 9" id="KW-0472">Membrane</keyword>
<keyword evidence="12" id="KW-1185">Reference proteome</keyword>
<dbReference type="PANTHER" id="PTHR38779">
    <property type="entry name" value="TYPE II SECRETION SYSTEM PROTEIN I-RELATED"/>
    <property type="match status" value="1"/>
</dbReference>
<comment type="subunit">
    <text evidence="9">Type II secretion is composed of four main components: the outer membrane complex, the inner membrane complex, the cytoplasmic secretion ATPase and the periplasm-spanning pseudopilus.</text>
</comment>